<dbReference type="CDD" id="cd18809">
    <property type="entry name" value="SF1_C_RecD"/>
    <property type="match status" value="1"/>
</dbReference>
<keyword evidence="1" id="KW-0547">Nucleotide-binding</keyword>
<feature type="region of interest" description="Disordered" evidence="2">
    <location>
        <begin position="1"/>
        <end position="70"/>
    </location>
</feature>
<keyword evidence="1" id="KW-0227">DNA damage</keyword>
<organism evidence="6">
    <name type="scientific">Musa acuminata</name>
    <name type="common">Banana</name>
    <name type="synonym">Musa cavendishii</name>
    <dbReference type="NCBI Taxonomy" id="4641"/>
    <lineage>
        <taxon>Eukaryota</taxon>
        <taxon>Viridiplantae</taxon>
        <taxon>Streptophyta</taxon>
        <taxon>Embryophyta</taxon>
        <taxon>Tracheophyta</taxon>
        <taxon>Spermatophyta</taxon>
        <taxon>Magnoliopsida</taxon>
        <taxon>Liliopsida</taxon>
        <taxon>Zingiberales</taxon>
        <taxon>Musaceae</taxon>
        <taxon>Musa</taxon>
    </lineage>
</organism>
<dbReference type="GO" id="GO:0000723">
    <property type="term" value="P:telomere maintenance"/>
    <property type="evidence" value="ECO:0007669"/>
    <property type="project" value="InterPro"/>
</dbReference>
<evidence type="ECO:0000256" key="1">
    <source>
        <dbReference type="RuleBase" id="RU363044"/>
    </source>
</evidence>
<evidence type="ECO:0000259" key="4">
    <source>
        <dbReference type="Pfam" id="PF14214"/>
    </source>
</evidence>
<dbReference type="GO" id="GO:0006310">
    <property type="term" value="P:DNA recombination"/>
    <property type="evidence" value="ECO:0007669"/>
    <property type="project" value="UniProtKB-KW"/>
</dbReference>
<comment type="cofactor">
    <cofactor evidence="1">
        <name>Mg(2+)</name>
        <dbReference type="ChEBI" id="CHEBI:18420"/>
    </cofactor>
</comment>
<evidence type="ECO:0000259" key="3">
    <source>
        <dbReference type="Pfam" id="PF05970"/>
    </source>
</evidence>
<accession>Q1EPC6</accession>
<dbReference type="SUPFAM" id="SSF52540">
    <property type="entry name" value="P-loop containing nucleoside triphosphate hydrolases"/>
    <property type="match status" value="2"/>
</dbReference>
<feature type="domain" description="DNA helicase Pif1-like 2B" evidence="5">
    <location>
        <begin position="1435"/>
        <end position="1481"/>
    </location>
</feature>
<dbReference type="InterPro" id="IPR025476">
    <property type="entry name" value="Helitron_helicase-like"/>
</dbReference>
<dbReference type="EC" id="5.6.2.3" evidence="1"/>
<dbReference type="InterPro" id="IPR027417">
    <property type="entry name" value="P-loop_NTPase"/>
</dbReference>
<evidence type="ECO:0000259" key="5">
    <source>
        <dbReference type="Pfam" id="PF21530"/>
    </source>
</evidence>
<dbReference type="InterPro" id="IPR049163">
    <property type="entry name" value="Pif1-like_2B_dom"/>
</dbReference>
<dbReference type="FunFam" id="3.40.50.300:FF:002884">
    <property type="entry name" value="ATP-dependent DNA helicase"/>
    <property type="match status" value="1"/>
</dbReference>
<dbReference type="Gene3D" id="3.40.50.300">
    <property type="entry name" value="P-loop containing nucleotide triphosphate hydrolases"/>
    <property type="match status" value="2"/>
</dbReference>
<keyword evidence="1 6" id="KW-0347">Helicase</keyword>
<dbReference type="InterPro" id="IPR010285">
    <property type="entry name" value="DNA_helicase_pif1-like_DEAD"/>
</dbReference>
<name>Q1EPC6_MUSAC</name>
<dbReference type="GO" id="GO:0043139">
    <property type="term" value="F:5'-3' DNA helicase activity"/>
    <property type="evidence" value="ECO:0007669"/>
    <property type="project" value="UniProtKB-EC"/>
</dbReference>
<feature type="domain" description="Helitron helicase-like" evidence="4">
    <location>
        <begin position="507"/>
        <end position="688"/>
    </location>
</feature>
<sequence length="1605" mass="184145">MENPLFSPTVEWPNTNSSMSAHGPTVSPSDWAIPESTATPICFPQAPEETNEDDDGCSDISPGHMTHRQNIPSGQRHALLTRRNNVFERLIGRNTGKSNKGEDHAEDNTPLPEATKTLDYTIKMCQLHLNNHFLMIQTMMRVIYLKTMRKRMRDTCLLVKVFVPNTNYLPKHPLFLSDFHFYVQIISPEESDDDVQSDTTVEDMTSNLEGPDPYEVVYSNMPTETHKLKSVPNCHHCGAKRFPKEPPGFCCRSGKVELNAPVIPSQLMRLWSSSDTDARHFRNNIRFFNGHFSFTSLYCRLDSATANIRNSGIYTFRAHGMIYHNIRSFGREDGKEPRHLELYFYDDDPSLEYWYRRCREEQYQKDKEVIDRLVAILHDNPYSQHLRSLGHAEHLEDYRITLNLDQRLDQRTYNVPMASEVAAVWIEGSELLGQFQNSVVLHGKDRSRHGIRSYHGCYDALSYPLFFPRGELGWHMDIPKKGVTMEDVNTALLTDSPGNLCVSVRDYYCYKFQIRPGIFNPILYGKRLFQQFAVDTYIKIESSRLDYIRNHQTEIRADLYQGLVDSLHAGEGRSEAVGKRTVMPSSFIGGPRDMRRRYMDAMALVRRFGKPDIFLTMTCNPKWDEITRELYLGQTPQDRPDLIDRVFRAKLEELKHRLLKKDILGKVRAHVYVVEFQKRGLPHAHFLLIMDRRYKITCPEQYDLLISAELPNKKKYPDLYKMVTKHMMHGPCGVLNRNCPCTKGRESCKNRYPRPFCDATLQGKDSYPVYRHRDNGRKEKVRGHELDNRWVVPYNPYLLRLFNCHINVEACGSIKAVKYLFKYIYKGHDRASVAVREADKEDNEGNIDEIKQYRDARWVTPPEALWRIYGFDISDRSPSVLSLQLHLPNMHMVSFHQREGVRRVLNRPGVERSMLTTCFEKNITSEHARGILYRDFPEYYKWDSQGKQWIRRAQKNHLRQIGRVVCANPAEGERYYLRVLLNHVVGATSFIDLRTVSGELLPTFREAAERRGLIEADNTLHEGLAEATLWMMPYALRRLFATILVFCEPSDVLELWEKHKEAMSEDYRRNNQSNFAVEQMVLIDIRKLLESMQKDIKMYPLPDIDDTYDPSGNIPREIFEEASIEASIDDMALSKTLNEEQQAAYNEIMSAIDSNHGGLFFVDGPGGTGKTYLYSALLATIRSQNKIAVATATSGVAASIMPGGRTAHSRFKIPLTLDDGAFCTFTKQSGTAKLLQNASLIIWDEVTMMKRQGIEALDNSLRDVMECPNLPFGGKTVVFGGDFRQVLPVVRRGSRAQIVGASLRMSYIWNSMRHLKLVRNMRAKSDPWFAEYLLRIGGGSEETNCNGEVHLPDDICIPQTEKDSDLDTLIDCIFPALNADMSNKSYITSRAILSSRNDWVDMINMKMISRFQGNEMVYHSFDSAVDDPHNYYPSEFLNTLTPNGLPPHVLKLKIGCPVILLRNIDPAGGLCNGTRLVVRGFQRNIVDAEIMVGDHAGKRIFLPRIPLCPSDDEMFPFQFKRKQFPIRLSFAMTINKAQGQTLPNVGVYLPEPVFSHGQLYVAISRATARSNIRILAVPPSDKNDKKQKNNGTFTKNIVYKEVLTP</sequence>
<evidence type="ECO:0000256" key="2">
    <source>
        <dbReference type="SAM" id="MobiDB-lite"/>
    </source>
</evidence>
<keyword evidence="1" id="KW-0233">DNA recombination</keyword>
<dbReference type="GO" id="GO:0006281">
    <property type="term" value="P:DNA repair"/>
    <property type="evidence" value="ECO:0007669"/>
    <property type="project" value="UniProtKB-KW"/>
</dbReference>
<proteinExistence type="inferred from homology"/>
<dbReference type="PANTHER" id="PTHR10492:SF92">
    <property type="entry name" value="ATP-DEPENDENT DNA HELICASE"/>
    <property type="match status" value="1"/>
</dbReference>
<feature type="region of interest" description="Disordered" evidence="2">
    <location>
        <begin position="92"/>
        <end position="112"/>
    </location>
</feature>
<dbReference type="Pfam" id="PF05970">
    <property type="entry name" value="PIF1"/>
    <property type="match status" value="1"/>
</dbReference>
<keyword evidence="1" id="KW-0067">ATP-binding</keyword>
<evidence type="ECO:0000313" key="6">
    <source>
        <dbReference type="EMBL" id="ABF70031.1"/>
    </source>
</evidence>
<dbReference type="PANTHER" id="PTHR10492">
    <property type="match status" value="1"/>
</dbReference>
<feature type="domain" description="DNA helicase Pif1-like DEAD-box helicase" evidence="3">
    <location>
        <begin position="1137"/>
        <end position="1340"/>
    </location>
</feature>
<comment type="catalytic activity">
    <reaction evidence="1">
        <text>ATP + H2O = ADP + phosphate + H(+)</text>
        <dbReference type="Rhea" id="RHEA:13065"/>
        <dbReference type="ChEBI" id="CHEBI:15377"/>
        <dbReference type="ChEBI" id="CHEBI:15378"/>
        <dbReference type="ChEBI" id="CHEBI:30616"/>
        <dbReference type="ChEBI" id="CHEBI:43474"/>
        <dbReference type="ChEBI" id="CHEBI:456216"/>
        <dbReference type="EC" id="5.6.2.3"/>
    </reaction>
</comment>
<dbReference type="EMBL" id="AC186749">
    <property type="protein sequence ID" value="ABF70031.1"/>
    <property type="molecule type" value="Genomic_DNA"/>
</dbReference>
<dbReference type="GO" id="GO:0016887">
    <property type="term" value="F:ATP hydrolysis activity"/>
    <property type="evidence" value="ECO:0007669"/>
    <property type="project" value="RHEA"/>
</dbReference>
<dbReference type="GO" id="GO:0005524">
    <property type="term" value="F:ATP binding"/>
    <property type="evidence" value="ECO:0007669"/>
    <property type="project" value="UniProtKB-KW"/>
</dbReference>
<dbReference type="Pfam" id="PF21530">
    <property type="entry name" value="Pif1_2B_dom"/>
    <property type="match status" value="1"/>
</dbReference>
<keyword evidence="1" id="KW-0378">Hydrolase</keyword>
<comment type="similarity">
    <text evidence="1">Belongs to the helicase family.</text>
</comment>
<reference evidence="6" key="1">
    <citation type="submission" date="2006-05" db="EMBL/GenBank/DDBJ databases">
        <authorList>
            <person name="Ciampi A.Y."/>
            <person name="Santos C.M.R."/>
            <person name="da Silva F.R."/>
            <person name="Pappas G.J. Jr"/>
            <person name="Ronning C.M."/>
            <person name="Cheung F."/>
            <person name="Haas B.J."/>
            <person name="Piffanelli P."/>
            <person name="Town C.D."/>
            <person name="Miller R.N.G."/>
            <person name="Souza M.T. Jr."/>
        </authorList>
    </citation>
    <scope>NUCLEOTIDE SEQUENCE</scope>
</reference>
<keyword evidence="1" id="KW-0234">DNA repair</keyword>
<protein>
    <recommendedName>
        <fullName evidence="1">ATP-dependent DNA helicase</fullName>
        <ecNumber evidence="1">5.6.2.3</ecNumber>
    </recommendedName>
</protein>
<gene>
    <name evidence="6" type="ORF">MA4_42M13.12</name>
</gene>
<dbReference type="Pfam" id="PF14214">
    <property type="entry name" value="Helitron_like_N"/>
    <property type="match status" value="1"/>
</dbReference>